<reference evidence="1" key="1">
    <citation type="submission" date="2019-11" db="EMBL/GenBank/DDBJ databases">
        <title>Nori genome reveals adaptations in red seaweeds to the harsh intertidal environment.</title>
        <authorList>
            <person name="Wang D."/>
            <person name="Mao Y."/>
        </authorList>
    </citation>
    <scope>NUCLEOTIDE SEQUENCE</scope>
    <source>
        <tissue evidence="1">Gametophyte</tissue>
    </source>
</reference>
<protein>
    <submittedName>
        <fullName evidence="1">Uncharacterized protein</fullName>
    </submittedName>
</protein>
<evidence type="ECO:0000313" key="1">
    <source>
        <dbReference type="EMBL" id="KAK1865862.1"/>
    </source>
</evidence>
<proteinExistence type="predicted"/>
<name>A0ACC3C6R7_PYRYE</name>
<dbReference type="EMBL" id="CM020619">
    <property type="protein sequence ID" value="KAK1865862.1"/>
    <property type="molecule type" value="Genomic_DNA"/>
</dbReference>
<accession>A0ACC3C6R7</accession>
<evidence type="ECO:0000313" key="2">
    <source>
        <dbReference type="Proteomes" id="UP000798662"/>
    </source>
</evidence>
<sequence>MRYLSPQEELSRAWLDRSASGPPRVAHSRGSSRSSATVCGWSGGWKRRPQPAGGRAPIPVGGEDEAPIACQPPRHPAATAAPHHPHHPHPTSPWMAGGPSPPHLLPALRAFPLSLRLPPAYWVTCDCALAALPALHCRLFSCRRCLLPALPPPAGWPAGGASSAAGNGRRCRRRRPSARPCHCRLWRRAPRHAAGRRGGGGAPCGGAGGRRGSSRRRRWRRRRRPPPAAAGGKSPVATAGGGGVAARTRRCGGSPAAPASGGGGGRNGRRPRRWGRTRHDRCPLRRSHRLCRLQRPPPHHRHRRRRHRRRRRCRWRHCGRPRGEWRLPCCGGYRPRPLPAVGHQALLDGRHRDPPPTPGGAHPGRPPARRGPRLGAVDAPHQSPLPVPAARRLRVGRGRPRRRVCVDAPLYRAAGAVCRLRPPPLRDALPMPRYTGRRPLCRGGQRQQQR</sequence>
<dbReference type="Proteomes" id="UP000798662">
    <property type="component" value="Chromosome 2"/>
</dbReference>
<keyword evidence="2" id="KW-1185">Reference proteome</keyword>
<gene>
    <name evidence="1" type="ORF">I4F81_008385</name>
</gene>
<comment type="caution">
    <text evidence="1">The sequence shown here is derived from an EMBL/GenBank/DDBJ whole genome shotgun (WGS) entry which is preliminary data.</text>
</comment>
<organism evidence="1 2">
    <name type="scientific">Pyropia yezoensis</name>
    <name type="common">Susabi-nori</name>
    <name type="synonym">Porphyra yezoensis</name>
    <dbReference type="NCBI Taxonomy" id="2788"/>
    <lineage>
        <taxon>Eukaryota</taxon>
        <taxon>Rhodophyta</taxon>
        <taxon>Bangiophyceae</taxon>
        <taxon>Bangiales</taxon>
        <taxon>Bangiaceae</taxon>
        <taxon>Pyropia</taxon>
    </lineage>
</organism>